<dbReference type="InterPro" id="IPR013656">
    <property type="entry name" value="PAS_4"/>
</dbReference>
<gene>
    <name evidence="6" type="ORF">SporoS204_04450</name>
</gene>
<organism evidence="6 7">
    <name type="scientific">Sporosarcina ureae</name>
    <dbReference type="NCBI Taxonomy" id="1571"/>
    <lineage>
        <taxon>Bacteria</taxon>
        <taxon>Bacillati</taxon>
        <taxon>Bacillota</taxon>
        <taxon>Bacilli</taxon>
        <taxon>Bacillales</taxon>
        <taxon>Caryophanaceae</taxon>
        <taxon>Sporosarcina</taxon>
    </lineage>
</organism>
<dbReference type="Pfam" id="PF08448">
    <property type="entry name" value="PAS_4"/>
    <property type="match status" value="1"/>
</dbReference>
<dbReference type="InterPro" id="IPR002078">
    <property type="entry name" value="Sigma_54_int"/>
</dbReference>
<evidence type="ECO:0000313" key="7">
    <source>
        <dbReference type="Proteomes" id="UP000192486"/>
    </source>
</evidence>
<evidence type="ECO:0000256" key="1">
    <source>
        <dbReference type="ARBA" id="ARBA00022741"/>
    </source>
</evidence>
<name>A0ABM6JTJ7_SPOUR</name>
<dbReference type="InterPro" id="IPR000014">
    <property type="entry name" value="PAS"/>
</dbReference>
<dbReference type="Proteomes" id="UP000192486">
    <property type="component" value="Chromosome"/>
</dbReference>
<dbReference type="InterPro" id="IPR058031">
    <property type="entry name" value="AAA_lid_NorR"/>
</dbReference>
<evidence type="ECO:0000313" key="6">
    <source>
        <dbReference type="EMBL" id="ARF13476.1"/>
    </source>
</evidence>
<dbReference type="Gene3D" id="3.40.50.300">
    <property type="entry name" value="P-loop containing nucleotide triphosphate hydrolases"/>
    <property type="match status" value="1"/>
</dbReference>
<dbReference type="InterPro" id="IPR025662">
    <property type="entry name" value="Sigma_54_int_dom_ATP-bd_1"/>
</dbReference>
<feature type="domain" description="Sigma-54 factor interaction" evidence="5">
    <location>
        <begin position="141"/>
        <end position="342"/>
    </location>
</feature>
<protein>
    <submittedName>
        <fullName evidence="6">Transcriptional regulator</fullName>
    </submittedName>
</protein>
<keyword evidence="2" id="KW-0067">ATP-binding</keyword>
<dbReference type="EMBL" id="CP015108">
    <property type="protein sequence ID" value="ARF13476.1"/>
    <property type="molecule type" value="Genomic_DNA"/>
</dbReference>
<keyword evidence="3" id="KW-0805">Transcription regulation</keyword>
<dbReference type="PANTHER" id="PTHR32071">
    <property type="entry name" value="TRANSCRIPTIONAL REGULATORY PROTEIN"/>
    <property type="match status" value="1"/>
</dbReference>
<dbReference type="InterPro" id="IPR027417">
    <property type="entry name" value="P-loop_NTPase"/>
</dbReference>
<dbReference type="SUPFAM" id="SSF55785">
    <property type="entry name" value="PYP-like sensor domain (PAS domain)"/>
    <property type="match status" value="1"/>
</dbReference>
<dbReference type="Gene3D" id="1.10.10.60">
    <property type="entry name" value="Homeodomain-like"/>
    <property type="match status" value="1"/>
</dbReference>
<evidence type="ECO:0000259" key="5">
    <source>
        <dbReference type="PROSITE" id="PS50045"/>
    </source>
</evidence>
<dbReference type="Gene3D" id="1.10.8.60">
    <property type="match status" value="1"/>
</dbReference>
<dbReference type="PANTHER" id="PTHR32071:SF74">
    <property type="entry name" value="TRANSCRIPTIONAL ACTIVATOR ROCR"/>
    <property type="match status" value="1"/>
</dbReference>
<dbReference type="SUPFAM" id="SSF46689">
    <property type="entry name" value="Homeodomain-like"/>
    <property type="match status" value="1"/>
</dbReference>
<reference evidence="6 7" key="1">
    <citation type="submission" date="2016-04" db="EMBL/GenBank/DDBJ databases">
        <title>Comparative Genomics and Epigenetics of Sporosarcina ureae.</title>
        <authorList>
            <person name="Oliver A.S."/>
            <person name="Cooper K.K."/>
        </authorList>
    </citation>
    <scope>NUCLEOTIDE SEQUENCE [LARGE SCALE GENOMIC DNA]</scope>
    <source>
        <strain evidence="6 7">S204</strain>
    </source>
</reference>
<sequence>MSIHENILDICNQFAVDHATIGIHAVDHSGRTIVYNRKMKEIEGLNIEDIKDHSILELFNFDKIESTLLKVLQSGEPQLRVKQRYWNTNKVEITTMNDTYPIYEQQELIGAIEFAQDITALEKFVLQPLRKNRGKITFNQITAQSSAMKSVISTAEQAAAADLPVLLIGETGVGKDNLAEAIHYGSAGNERIFHTFHCLHADTDIIQQLEETLQQQPPMTLFCERIDALSISLQQALLYVLQKTPTHQFIASIGDDPVELIASGTLLKELYYFFASFAIRIPPLRKRPEDMIPCAESYLKIRVESLGTGLTKIDDQVKELLLAYDWPGNLRELELLLDEVSSMRTTEDTLTLDMLPLQFKMKVEAVANDASRPRDFIVQSDSKLLPFDQYLREAEKYYLQKAMKLHDHNITKTANSLGMSRQNLQYRLKKLKE</sequence>
<dbReference type="Pfam" id="PF14532">
    <property type="entry name" value="Sigma54_activ_2"/>
    <property type="match status" value="1"/>
</dbReference>
<keyword evidence="7" id="KW-1185">Reference proteome</keyword>
<keyword evidence="1" id="KW-0547">Nucleotide-binding</keyword>
<evidence type="ECO:0000256" key="2">
    <source>
        <dbReference type="ARBA" id="ARBA00022840"/>
    </source>
</evidence>
<accession>A0ABM6JTJ7</accession>
<dbReference type="PROSITE" id="PS00675">
    <property type="entry name" value="SIGMA54_INTERACT_1"/>
    <property type="match status" value="1"/>
</dbReference>
<dbReference type="CDD" id="cd00130">
    <property type="entry name" value="PAS"/>
    <property type="match status" value="1"/>
</dbReference>
<evidence type="ECO:0000256" key="4">
    <source>
        <dbReference type="ARBA" id="ARBA00023163"/>
    </source>
</evidence>
<dbReference type="InterPro" id="IPR035965">
    <property type="entry name" value="PAS-like_dom_sf"/>
</dbReference>
<evidence type="ECO:0000256" key="3">
    <source>
        <dbReference type="ARBA" id="ARBA00023015"/>
    </source>
</evidence>
<dbReference type="InterPro" id="IPR002197">
    <property type="entry name" value="HTH_Fis"/>
</dbReference>
<dbReference type="Gene3D" id="3.30.450.20">
    <property type="entry name" value="PAS domain"/>
    <property type="match status" value="1"/>
</dbReference>
<dbReference type="PROSITE" id="PS50045">
    <property type="entry name" value="SIGMA54_INTERACT_4"/>
    <property type="match status" value="1"/>
</dbReference>
<dbReference type="InterPro" id="IPR009057">
    <property type="entry name" value="Homeodomain-like_sf"/>
</dbReference>
<dbReference type="NCBIfam" id="TIGR00229">
    <property type="entry name" value="sensory_box"/>
    <property type="match status" value="1"/>
</dbReference>
<dbReference type="Pfam" id="PF25601">
    <property type="entry name" value="AAA_lid_14"/>
    <property type="match status" value="1"/>
</dbReference>
<dbReference type="PRINTS" id="PR01590">
    <property type="entry name" value="HTHFIS"/>
</dbReference>
<dbReference type="Pfam" id="PF02954">
    <property type="entry name" value="HTH_8"/>
    <property type="match status" value="1"/>
</dbReference>
<dbReference type="RefSeq" id="WP_029054403.1">
    <property type="nucleotide sequence ID" value="NZ_CP015108.1"/>
</dbReference>
<keyword evidence="4" id="KW-0804">Transcription</keyword>
<dbReference type="SUPFAM" id="SSF52540">
    <property type="entry name" value="P-loop containing nucleoside triphosphate hydrolases"/>
    <property type="match status" value="1"/>
</dbReference>
<proteinExistence type="predicted"/>